<evidence type="ECO:0000256" key="3">
    <source>
        <dbReference type="ARBA" id="ARBA00023274"/>
    </source>
</evidence>
<dbReference type="AlphaFoldDB" id="A0AAD3H0T5"/>
<evidence type="ECO:0000313" key="5">
    <source>
        <dbReference type="Proteomes" id="UP001054902"/>
    </source>
</evidence>
<evidence type="ECO:0000313" key="4">
    <source>
        <dbReference type="EMBL" id="GFH45694.1"/>
    </source>
</evidence>
<sequence>MKILEMMAKRLLVNQPLLDHFYLSQEIYIKMQNENGENVDLYIPRKCSWTNRLLTAKDHGAVQINVANVDPVTGLATGDSTAFALSGKIRFAAEGDMALSELVKANDAKAE</sequence>
<reference evidence="4 5" key="1">
    <citation type="journal article" date="2021" name="Sci. Rep.">
        <title>The genome of the diatom Chaetoceros tenuissimus carries an ancient integrated fragment of an extant virus.</title>
        <authorList>
            <person name="Hongo Y."/>
            <person name="Kimura K."/>
            <person name="Takaki Y."/>
            <person name="Yoshida Y."/>
            <person name="Baba S."/>
            <person name="Kobayashi G."/>
            <person name="Nagasaki K."/>
            <person name="Hano T."/>
            <person name="Tomaru Y."/>
        </authorList>
    </citation>
    <scope>NUCLEOTIDE SEQUENCE [LARGE SCALE GENOMIC DNA]</scope>
    <source>
        <strain evidence="4 5">NIES-3715</strain>
    </source>
</reference>
<dbReference type="Gene3D" id="3.30.1230.20">
    <property type="match status" value="1"/>
</dbReference>
<dbReference type="Pfam" id="PF01249">
    <property type="entry name" value="Ribosomal_S21e"/>
    <property type="match status" value="1"/>
</dbReference>
<comment type="caution">
    <text evidence="4">The sequence shown here is derived from an EMBL/GenBank/DDBJ whole genome shotgun (WGS) entry which is preliminary data.</text>
</comment>
<dbReference type="InterPro" id="IPR038579">
    <property type="entry name" value="Ribosomal_eS21_sf"/>
</dbReference>
<name>A0AAD3H0T5_9STRA</name>
<proteinExistence type="inferred from homology"/>
<comment type="similarity">
    <text evidence="1">Belongs to the eukaryotic ribosomal protein eS21 family.</text>
</comment>
<evidence type="ECO:0000256" key="2">
    <source>
        <dbReference type="ARBA" id="ARBA00022980"/>
    </source>
</evidence>
<dbReference type="GO" id="GO:0003735">
    <property type="term" value="F:structural constituent of ribosome"/>
    <property type="evidence" value="ECO:0007669"/>
    <property type="project" value="InterPro"/>
</dbReference>
<keyword evidence="2 4" id="KW-0689">Ribosomal protein</keyword>
<dbReference type="GO" id="GO:0005840">
    <property type="term" value="C:ribosome"/>
    <property type="evidence" value="ECO:0007669"/>
    <property type="project" value="UniProtKB-KW"/>
</dbReference>
<keyword evidence="5" id="KW-1185">Reference proteome</keyword>
<dbReference type="Proteomes" id="UP001054902">
    <property type="component" value="Unassembled WGS sequence"/>
</dbReference>
<protein>
    <submittedName>
        <fullName evidence="4">RS21, ribosomal protein 21 40S small ribosomal subunit</fullName>
    </submittedName>
</protein>
<gene>
    <name evidence="4" type="ORF">CTEN210_02168</name>
</gene>
<accession>A0AAD3H0T5</accession>
<dbReference type="FunFam" id="3.30.1230.20:FF:000008">
    <property type="entry name" value="40S ribosomal protein S21"/>
    <property type="match status" value="1"/>
</dbReference>
<dbReference type="InterPro" id="IPR001931">
    <property type="entry name" value="Ribosomal_eS21"/>
</dbReference>
<dbReference type="GO" id="GO:1990904">
    <property type="term" value="C:ribonucleoprotein complex"/>
    <property type="evidence" value="ECO:0007669"/>
    <property type="project" value="UniProtKB-KW"/>
</dbReference>
<dbReference type="PANTHER" id="PTHR10442">
    <property type="entry name" value="40S RIBOSOMAL PROTEIN S21"/>
    <property type="match status" value="1"/>
</dbReference>
<dbReference type="EMBL" id="BLLK01000022">
    <property type="protein sequence ID" value="GFH45694.1"/>
    <property type="molecule type" value="Genomic_DNA"/>
</dbReference>
<evidence type="ECO:0000256" key="1">
    <source>
        <dbReference type="ARBA" id="ARBA00010228"/>
    </source>
</evidence>
<organism evidence="4 5">
    <name type="scientific">Chaetoceros tenuissimus</name>
    <dbReference type="NCBI Taxonomy" id="426638"/>
    <lineage>
        <taxon>Eukaryota</taxon>
        <taxon>Sar</taxon>
        <taxon>Stramenopiles</taxon>
        <taxon>Ochrophyta</taxon>
        <taxon>Bacillariophyta</taxon>
        <taxon>Coscinodiscophyceae</taxon>
        <taxon>Chaetocerotophycidae</taxon>
        <taxon>Chaetocerotales</taxon>
        <taxon>Chaetocerotaceae</taxon>
        <taxon>Chaetoceros</taxon>
    </lineage>
</organism>
<dbReference type="GO" id="GO:0006412">
    <property type="term" value="P:translation"/>
    <property type="evidence" value="ECO:0007669"/>
    <property type="project" value="InterPro"/>
</dbReference>
<keyword evidence="3" id="KW-0687">Ribonucleoprotein</keyword>